<name>A0A0N5BJQ3_STREA</name>
<dbReference type="Proteomes" id="UP000046392">
    <property type="component" value="Unplaced"/>
</dbReference>
<accession>A0A0N5BJQ3</accession>
<proteinExistence type="predicted"/>
<evidence type="ECO:0000313" key="1">
    <source>
        <dbReference type="Proteomes" id="UP000046392"/>
    </source>
</evidence>
<organism evidence="1 2">
    <name type="scientific">Strongyloides papillosus</name>
    <name type="common">Intestinal threadworm</name>
    <dbReference type="NCBI Taxonomy" id="174720"/>
    <lineage>
        <taxon>Eukaryota</taxon>
        <taxon>Metazoa</taxon>
        <taxon>Ecdysozoa</taxon>
        <taxon>Nematoda</taxon>
        <taxon>Chromadorea</taxon>
        <taxon>Rhabditida</taxon>
        <taxon>Tylenchina</taxon>
        <taxon>Panagrolaimomorpha</taxon>
        <taxon>Strongyloidoidea</taxon>
        <taxon>Strongyloididae</taxon>
        <taxon>Strongyloides</taxon>
    </lineage>
</organism>
<dbReference type="WBParaSite" id="SPAL_0000617500.1">
    <property type="protein sequence ID" value="SPAL_0000617500.1"/>
    <property type="gene ID" value="SPAL_0000617500"/>
</dbReference>
<reference evidence="2" key="1">
    <citation type="submission" date="2017-02" db="UniProtKB">
        <authorList>
            <consortium name="WormBaseParasite"/>
        </authorList>
    </citation>
    <scope>IDENTIFICATION</scope>
</reference>
<keyword evidence="1" id="KW-1185">Reference proteome</keyword>
<protein>
    <submittedName>
        <fullName evidence="2">WD repeat-containing protein</fullName>
    </submittedName>
</protein>
<sequence>MVEHEDLNKKTIEFSDASNGYILIAGYDEFKFNDIYDYPPNDDYDRIYFLKVYDGEHVCYSKNFRSARITSVAVNKYCKDGIEFCVGLENGNIHSTEFSLANGDRETPHENILFNEDKKINSICYLGQNDIVYSVGNCGIYNIHINRMDLKKKLVEKC</sequence>
<dbReference type="AlphaFoldDB" id="A0A0N5BJQ3"/>
<dbReference type="SUPFAM" id="SSF50978">
    <property type="entry name" value="WD40 repeat-like"/>
    <property type="match status" value="1"/>
</dbReference>
<evidence type="ECO:0000313" key="2">
    <source>
        <dbReference type="WBParaSite" id="SPAL_0000617500.1"/>
    </source>
</evidence>
<dbReference type="InterPro" id="IPR036322">
    <property type="entry name" value="WD40_repeat_dom_sf"/>
</dbReference>